<dbReference type="Gene3D" id="1.10.10.10">
    <property type="entry name" value="Winged helix-like DNA-binding domain superfamily/Winged helix DNA-binding domain"/>
    <property type="match status" value="1"/>
</dbReference>
<dbReference type="Proteomes" id="UP000031668">
    <property type="component" value="Unassembled WGS sequence"/>
</dbReference>
<dbReference type="OrthoDB" id="7744248at2759"/>
<evidence type="ECO:0000313" key="2">
    <source>
        <dbReference type="EMBL" id="KII69826.1"/>
    </source>
</evidence>
<name>A0A0C2MRF9_THEKT</name>
<proteinExistence type="predicted"/>
<evidence type="ECO:0000313" key="3">
    <source>
        <dbReference type="Proteomes" id="UP000031668"/>
    </source>
</evidence>
<protein>
    <recommendedName>
        <fullName evidence="1">Tc1-like transposase DDE domain-containing protein</fullName>
    </recommendedName>
</protein>
<accession>A0A0C2MRF9</accession>
<sequence>MLCLVFRLNSTSTTTKQVSDEIRKIIIKISKTGQGAQQISEALGCSRHRVHRVVKAYDTEGTISRKNAACIPSKLSDEHKDFIIDQRDVDCYITIKSLKTKLLERFEVNICSSTISKAIGSSNNSFKRVYFVPQRRNTPENIEVRYTYTINLLRYLSGDQHIFPIDETGFTNKKFERCMLNYQNRVVHSETSERPYYREFYAVFLTNLFRTLQLRGTHNGVFVMDNVGFHKCDEIKNLFTLSNHSVLYLPPYSPLVNPLEEAFSKVKQGIVIALYSCDQSREMDCVELKKKDTQEQLAKEYWLKNKRTSDD</sequence>
<dbReference type="PANTHER" id="PTHR46564">
    <property type="entry name" value="TRANSPOSASE"/>
    <property type="match status" value="1"/>
</dbReference>
<dbReference type="Gene3D" id="3.30.420.10">
    <property type="entry name" value="Ribonuclease H-like superfamily/Ribonuclease H"/>
    <property type="match status" value="1"/>
</dbReference>
<dbReference type="InterPro" id="IPR036388">
    <property type="entry name" value="WH-like_DNA-bd_sf"/>
</dbReference>
<dbReference type="InterPro" id="IPR036397">
    <property type="entry name" value="RNaseH_sf"/>
</dbReference>
<dbReference type="EMBL" id="JWZT01002267">
    <property type="protein sequence ID" value="KII69826.1"/>
    <property type="molecule type" value="Genomic_DNA"/>
</dbReference>
<dbReference type="InterPro" id="IPR009057">
    <property type="entry name" value="Homeodomain-like_sf"/>
</dbReference>
<dbReference type="InterPro" id="IPR038717">
    <property type="entry name" value="Tc1-like_DDE_dom"/>
</dbReference>
<dbReference type="PANTHER" id="PTHR46564:SF1">
    <property type="entry name" value="TRANSPOSASE"/>
    <property type="match status" value="1"/>
</dbReference>
<dbReference type="GO" id="GO:0003676">
    <property type="term" value="F:nucleic acid binding"/>
    <property type="evidence" value="ECO:0007669"/>
    <property type="project" value="InterPro"/>
</dbReference>
<dbReference type="SUPFAM" id="SSF46689">
    <property type="entry name" value="Homeodomain-like"/>
    <property type="match status" value="1"/>
</dbReference>
<comment type="caution">
    <text evidence="2">The sequence shown here is derived from an EMBL/GenBank/DDBJ whole genome shotgun (WGS) entry which is preliminary data.</text>
</comment>
<dbReference type="Pfam" id="PF13358">
    <property type="entry name" value="DDE_3"/>
    <property type="match status" value="1"/>
</dbReference>
<evidence type="ECO:0000259" key="1">
    <source>
        <dbReference type="Pfam" id="PF13358"/>
    </source>
</evidence>
<dbReference type="AlphaFoldDB" id="A0A0C2MRF9"/>
<reference evidence="2 3" key="1">
    <citation type="journal article" date="2014" name="Genome Biol. Evol.">
        <title>The genome of the myxosporean Thelohanellus kitauei shows adaptations to nutrient acquisition within its fish host.</title>
        <authorList>
            <person name="Yang Y."/>
            <person name="Xiong J."/>
            <person name="Zhou Z."/>
            <person name="Huo F."/>
            <person name="Miao W."/>
            <person name="Ran C."/>
            <person name="Liu Y."/>
            <person name="Zhang J."/>
            <person name="Feng J."/>
            <person name="Wang M."/>
            <person name="Wang M."/>
            <person name="Wang L."/>
            <person name="Yao B."/>
        </authorList>
    </citation>
    <scope>NUCLEOTIDE SEQUENCE [LARGE SCALE GENOMIC DNA]</scope>
    <source>
        <strain evidence="2">Wuqing</strain>
    </source>
</reference>
<dbReference type="Pfam" id="PF13384">
    <property type="entry name" value="HTH_23"/>
    <property type="match status" value="1"/>
</dbReference>
<feature type="domain" description="Tc1-like transposase DDE" evidence="1">
    <location>
        <begin position="204"/>
        <end position="268"/>
    </location>
</feature>
<keyword evidence="3" id="KW-1185">Reference proteome</keyword>
<gene>
    <name evidence="2" type="ORF">RF11_13052</name>
</gene>
<organism evidence="2 3">
    <name type="scientific">Thelohanellus kitauei</name>
    <name type="common">Myxosporean</name>
    <dbReference type="NCBI Taxonomy" id="669202"/>
    <lineage>
        <taxon>Eukaryota</taxon>
        <taxon>Metazoa</taxon>
        <taxon>Cnidaria</taxon>
        <taxon>Myxozoa</taxon>
        <taxon>Myxosporea</taxon>
        <taxon>Bivalvulida</taxon>
        <taxon>Platysporina</taxon>
        <taxon>Myxobolidae</taxon>
        <taxon>Thelohanellus</taxon>
    </lineage>
</organism>